<dbReference type="EMBL" id="JACHIL010000006">
    <property type="protein sequence ID" value="MBB5092503.1"/>
    <property type="molecule type" value="Genomic_DNA"/>
</dbReference>
<proteinExistence type="predicted"/>
<name>A0A7W8ERC7_9HYPH</name>
<organism evidence="1 2">
    <name type="scientific">Pseudochrobactrum saccharolyticum</name>
    <dbReference type="NCBI Taxonomy" id="354352"/>
    <lineage>
        <taxon>Bacteria</taxon>
        <taxon>Pseudomonadati</taxon>
        <taxon>Pseudomonadota</taxon>
        <taxon>Alphaproteobacteria</taxon>
        <taxon>Hyphomicrobiales</taxon>
        <taxon>Brucellaceae</taxon>
        <taxon>Pseudochrobactrum</taxon>
    </lineage>
</organism>
<keyword evidence="2" id="KW-1185">Reference proteome</keyword>
<evidence type="ECO:0000313" key="2">
    <source>
        <dbReference type="Proteomes" id="UP000531231"/>
    </source>
</evidence>
<sequence length="101" mass="11259">MIRHYLPEMITKVADSGLTGKTGYFAISSDLQRKTDLRLLSLPATCVNYAALRHRIFMVKQIRCRNPVVYSAVSFVSARNRAEQKMQSGGNGQAVTPCCHI</sequence>
<accession>A0A7W8ERC7</accession>
<evidence type="ECO:0000313" key="1">
    <source>
        <dbReference type="EMBL" id="MBB5092503.1"/>
    </source>
</evidence>
<comment type="caution">
    <text evidence="1">The sequence shown here is derived from an EMBL/GenBank/DDBJ whole genome shotgun (WGS) entry which is preliminary data.</text>
</comment>
<dbReference type="RefSeq" id="WP_151160272.1">
    <property type="nucleotide sequence ID" value="NZ_JACHIL010000006.1"/>
</dbReference>
<reference evidence="1 2" key="1">
    <citation type="submission" date="2020-08" db="EMBL/GenBank/DDBJ databases">
        <title>Genomic Encyclopedia of Type Strains, Phase IV (KMG-IV): sequencing the most valuable type-strain genomes for metagenomic binning, comparative biology and taxonomic classification.</title>
        <authorList>
            <person name="Goeker M."/>
        </authorList>
    </citation>
    <scope>NUCLEOTIDE SEQUENCE [LARGE SCALE GENOMIC DNA]</scope>
    <source>
        <strain evidence="1 2">DSM 25620</strain>
    </source>
</reference>
<dbReference type="Proteomes" id="UP000531231">
    <property type="component" value="Unassembled WGS sequence"/>
</dbReference>
<dbReference type="AlphaFoldDB" id="A0A7W8ERC7"/>
<gene>
    <name evidence="1" type="ORF">HNQ68_003060</name>
</gene>
<protein>
    <submittedName>
        <fullName evidence="1">Uncharacterized protein</fullName>
    </submittedName>
</protein>